<dbReference type="GO" id="GO:0009252">
    <property type="term" value="P:peptidoglycan biosynthetic process"/>
    <property type="evidence" value="ECO:0007669"/>
    <property type="project" value="UniProtKB-UniRule"/>
</dbReference>
<evidence type="ECO:0000313" key="11">
    <source>
        <dbReference type="Proteomes" id="UP000481339"/>
    </source>
</evidence>
<dbReference type="PROSITE" id="PS01348">
    <property type="entry name" value="MRAY_2"/>
    <property type="match status" value="1"/>
</dbReference>
<dbReference type="EC" id="2.7.8.13" evidence="7 8"/>
<dbReference type="InterPro" id="IPR018480">
    <property type="entry name" value="PNAcMuramoyl-5peptid_Trfase_CS"/>
</dbReference>
<dbReference type="PANTHER" id="PTHR22926">
    <property type="entry name" value="PHOSPHO-N-ACETYLMURAMOYL-PENTAPEPTIDE-TRANSFERASE"/>
    <property type="match status" value="1"/>
</dbReference>
<proteinExistence type="inferred from homology"/>
<keyword evidence="7" id="KW-1003">Cell membrane</keyword>
<dbReference type="GO" id="GO:0008360">
    <property type="term" value="P:regulation of cell shape"/>
    <property type="evidence" value="ECO:0007669"/>
    <property type="project" value="UniProtKB-KW"/>
</dbReference>
<dbReference type="PANTHER" id="PTHR22926:SF5">
    <property type="entry name" value="PHOSPHO-N-ACETYLMURAMOYL-PENTAPEPTIDE-TRANSFERASE HOMOLOG"/>
    <property type="match status" value="1"/>
</dbReference>
<feature type="transmembrane region" description="Helical" evidence="7">
    <location>
        <begin position="259"/>
        <end position="279"/>
    </location>
</feature>
<organism evidence="10 11">
    <name type="scientific">Pseudoclavibacter caeni</name>
    <dbReference type="NCBI Taxonomy" id="908846"/>
    <lineage>
        <taxon>Bacteria</taxon>
        <taxon>Bacillati</taxon>
        <taxon>Actinomycetota</taxon>
        <taxon>Actinomycetes</taxon>
        <taxon>Micrococcales</taxon>
        <taxon>Microbacteriaceae</taxon>
        <taxon>Pseudoclavibacter</taxon>
    </lineage>
</organism>
<dbReference type="NCBIfam" id="TIGR00445">
    <property type="entry name" value="mraY"/>
    <property type="match status" value="1"/>
</dbReference>
<name>A0A7C8FL76_9MICO</name>
<feature type="binding site" evidence="9">
    <location>
        <position position="264"/>
    </location>
    <ligand>
        <name>Mg(2+)</name>
        <dbReference type="ChEBI" id="CHEBI:18420"/>
    </ligand>
</feature>
<keyword evidence="7" id="KW-0961">Cell wall biogenesis/degradation</keyword>
<gene>
    <name evidence="7" type="primary">mraY</name>
    <name evidence="10" type="ORF">F8O02_03785</name>
</gene>
<keyword evidence="7 9" id="KW-0479">Metal-binding</keyword>
<dbReference type="OrthoDB" id="9805475at2"/>
<reference evidence="10 11" key="1">
    <citation type="submission" date="2019-09" db="EMBL/GenBank/DDBJ databases">
        <title>Phylogeny of genus Pseudoclavibacter and closely related genus.</title>
        <authorList>
            <person name="Li Y."/>
        </authorList>
    </citation>
    <scope>NUCLEOTIDE SEQUENCE [LARGE SCALE GENOMIC DNA]</scope>
    <source>
        <strain evidence="10 11">JCM 16921</strain>
    </source>
</reference>
<dbReference type="CDD" id="cd06852">
    <property type="entry name" value="GT_MraY"/>
    <property type="match status" value="1"/>
</dbReference>
<comment type="cofactor">
    <cofactor evidence="7 9">
        <name>Mg(2+)</name>
        <dbReference type="ChEBI" id="CHEBI:18420"/>
    </cofactor>
</comment>
<evidence type="ECO:0000256" key="7">
    <source>
        <dbReference type="HAMAP-Rule" id="MF_00038"/>
    </source>
</evidence>
<evidence type="ECO:0000313" key="10">
    <source>
        <dbReference type="EMBL" id="KAB1632983.1"/>
    </source>
</evidence>
<evidence type="ECO:0000256" key="9">
    <source>
        <dbReference type="PIRSR" id="PIRSR600715-1"/>
    </source>
</evidence>
<evidence type="ECO:0000256" key="4">
    <source>
        <dbReference type="ARBA" id="ARBA00022692"/>
    </source>
</evidence>
<evidence type="ECO:0000256" key="6">
    <source>
        <dbReference type="ARBA" id="ARBA00023136"/>
    </source>
</evidence>
<keyword evidence="7" id="KW-0131">Cell cycle</keyword>
<accession>A0A7C8FL76</accession>
<keyword evidence="7" id="KW-0132">Cell division</keyword>
<protein>
    <recommendedName>
        <fullName evidence="7 8">Phospho-N-acetylmuramoyl-pentapeptide-transferase</fullName>
        <ecNumber evidence="7 8">2.7.8.13</ecNumber>
    </recommendedName>
    <alternativeName>
        <fullName evidence="7">UDP-MurNAc-pentapeptide phosphotransferase</fullName>
    </alternativeName>
</protein>
<dbReference type="Proteomes" id="UP000481339">
    <property type="component" value="Unassembled WGS sequence"/>
</dbReference>
<feature type="transmembrane region" description="Helical" evidence="7">
    <location>
        <begin position="191"/>
        <end position="212"/>
    </location>
</feature>
<feature type="transmembrane region" description="Helical" evidence="7">
    <location>
        <begin position="49"/>
        <end position="68"/>
    </location>
</feature>
<dbReference type="GO" id="GO:0046872">
    <property type="term" value="F:metal ion binding"/>
    <property type="evidence" value="ECO:0007669"/>
    <property type="project" value="UniProtKB-KW"/>
</dbReference>
<keyword evidence="4 7" id="KW-0812">Transmembrane</keyword>
<comment type="similarity">
    <text evidence="2 7">Belongs to the glycosyltransferase 4 family. MraY subfamily.</text>
</comment>
<feature type="transmembrane region" description="Helical" evidence="7">
    <location>
        <begin position="286"/>
        <end position="310"/>
    </location>
</feature>
<feature type="binding site" evidence="9">
    <location>
        <position position="184"/>
    </location>
    <ligand>
        <name>Mg(2+)</name>
        <dbReference type="ChEBI" id="CHEBI:18420"/>
    </ligand>
</feature>
<keyword evidence="7" id="KW-0573">Peptidoglycan synthesis</keyword>
<keyword evidence="7 9" id="KW-0460">Magnesium</keyword>
<dbReference type="GO" id="GO:0005886">
    <property type="term" value="C:plasma membrane"/>
    <property type="evidence" value="ECO:0007669"/>
    <property type="project" value="UniProtKB-SubCell"/>
</dbReference>
<dbReference type="InterPro" id="IPR003524">
    <property type="entry name" value="PNAcMuramoyl-5peptid_Trfase"/>
</dbReference>
<feature type="transmembrane region" description="Helical" evidence="7">
    <location>
        <begin position="156"/>
        <end position="179"/>
    </location>
</feature>
<comment type="pathway">
    <text evidence="7">Cell wall biogenesis; peptidoglycan biosynthesis.</text>
</comment>
<evidence type="ECO:0000256" key="8">
    <source>
        <dbReference type="NCBIfam" id="TIGR00445"/>
    </source>
</evidence>
<dbReference type="GO" id="GO:0008963">
    <property type="term" value="F:phospho-N-acetylmuramoyl-pentapeptide-transferase activity"/>
    <property type="evidence" value="ECO:0007669"/>
    <property type="project" value="UniProtKB-UniRule"/>
</dbReference>
<dbReference type="RefSeq" id="WP_158035905.1">
    <property type="nucleotide sequence ID" value="NZ_BAAAZV010000003.1"/>
</dbReference>
<keyword evidence="5 7" id="KW-1133">Transmembrane helix</keyword>
<evidence type="ECO:0000256" key="2">
    <source>
        <dbReference type="ARBA" id="ARBA00005583"/>
    </source>
</evidence>
<dbReference type="EMBL" id="WBKA01000002">
    <property type="protein sequence ID" value="KAB1632983.1"/>
    <property type="molecule type" value="Genomic_DNA"/>
</dbReference>
<evidence type="ECO:0000256" key="5">
    <source>
        <dbReference type="ARBA" id="ARBA00022989"/>
    </source>
</evidence>
<dbReference type="Pfam" id="PF10555">
    <property type="entry name" value="MraY_sig1"/>
    <property type="match status" value="1"/>
</dbReference>
<feature type="transmembrane region" description="Helical" evidence="7">
    <location>
        <begin position="80"/>
        <end position="96"/>
    </location>
</feature>
<keyword evidence="11" id="KW-1185">Reference proteome</keyword>
<dbReference type="Pfam" id="PF00953">
    <property type="entry name" value="Glycos_transf_4"/>
    <property type="match status" value="1"/>
</dbReference>
<dbReference type="GO" id="GO:0051301">
    <property type="term" value="P:cell division"/>
    <property type="evidence" value="ECO:0007669"/>
    <property type="project" value="UniProtKB-KW"/>
</dbReference>
<dbReference type="HAMAP" id="MF_00038">
    <property type="entry name" value="MraY"/>
    <property type="match status" value="1"/>
</dbReference>
<dbReference type="UniPathway" id="UPA00219"/>
<comment type="catalytic activity">
    <reaction evidence="7">
        <text>UDP-N-acetyl-alpha-D-muramoyl-L-alanyl-gamma-D-glutamyl-meso-2,6-diaminopimeloyl-D-alanyl-D-alanine + di-trans,octa-cis-undecaprenyl phosphate = di-trans,octa-cis-undecaprenyl diphospho-N-acetyl-alpha-D-muramoyl-L-alanyl-D-glutamyl-meso-2,6-diaminopimeloyl-D-alanyl-D-alanine + UMP</text>
        <dbReference type="Rhea" id="RHEA:28386"/>
        <dbReference type="ChEBI" id="CHEBI:57865"/>
        <dbReference type="ChEBI" id="CHEBI:60392"/>
        <dbReference type="ChEBI" id="CHEBI:61386"/>
        <dbReference type="ChEBI" id="CHEBI:61387"/>
        <dbReference type="EC" id="2.7.8.13"/>
    </reaction>
</comment>
<feature type="transmembrane region" description="Helical" evidence="7">
    <location>
        <begin position="233"/>
        <end position="253"/>
    </location>
</feature>
<dbReference type="AlphaFoldDB" id="A0A7C8FL76"/>
<evidence type="ECO:0000256" key="1">
    <source>
        <dbReference type="ARBA" id="ARBA00004141"/>
    </source>
</evidence>
<evidence type="ECO:0000256" key="3">
    <source>
        <dbReference type="ARBA" id="ARBA00022679"/>
    </source>
</evidence>
<dbReference type="GO" id="GO:0071555">
    <property type="term" value="P:cell wall organization"/>
    <property type="evidence" value="ECO:0007669"/>
    <property type="project" value="UniProtKB-KW"/>
</dbReference>
<sequence length="364" mass="38948">MITVLLAAVVSLVVSLFGMPVFIRAAHRHGWGQFIREDGPRTHLTKRGTPTMGGVVILIAVVVGYFVAKLLTGSTPTASGLLLLGLMIGMGLIGLADDIVKVRNHRSLGLTPAAKLVAQLVVTGLFAWGVLQFPDASGLTPASTHVSFLRDLPIDLFVWGVVPGAILFFIWVYLIVAGFSNAVNLTDGLDGLAGGIGILTFGAYGALAFWQFNQDCERITALSIGQCYETRDPLDVLVVTITIVAALIGFLWWNTSPAQVFMGDTGSLALGGAFAGIAIETRTELLSVLIGAMFVVALLSSLIQIGWFKLSGGHRVFLMAPLHHHFELKGWAQVTVVVRFWILAGLCAVSGLAIFYMQWVSSTR</sequence>
<comment type="function">
    <text evidence="7">Catalyzes the initial step of the lipid cycle reactions in the biosynthesis of the cell wall peptidoglycan: transfers peptidoglycan precursor phospho-MurNAc-pentapeptide from UDP-MurNAc-pentapeptide onto the lipid carrier undecaprenyl phosphate, yielding undecaprenyl-pyrophosphoryl-MurNAc-pentapeptide, known as lipid I.</text>
</comment>
<feature type="transmembrane region" description="Helical" evidence="7">
    <location>
        <begin position="330"/>
        <end position="356"/>
    </location>
</feature>
<keyword evidence="7" id="KW-0133">Cell shape</keyword>
<dbReference type="PROSITE" id="PS01347">
    <property type="entry name" value="MRAY_1"/>
    <property type="match status" value="1"/>
</dbReference>
<comment type="subcellular location">
    <subcellularLocation>
        <location evidence="7">Cell membrane</location>
        <topology evidence="7">Multi-pass membrane protein</topology>
    </subcellularLocation>
    <subcellularLocation>
        <location evidence="1">Membrane</location>
        <topology evidence="1">Multi-pass membrane protein</topology>
    </subcellularLocation>
</comment>
<keyword evidence="3 7" id="KW-0808">Transferase</keyword>
<comment type="caution">
    <text evidence="10">The sequence shown here is derived from an EMBL/GenBank/DDBJ whole genome shotgun (WGS) entry which is preliminary data.</text>
</comment>
<dbReference type="InterPro" id="IPR000715">
    <property type="entry name" value="Glycosyl_transferase_4"/>
</dbReference>
<keyword evidence="6 7" id="KW-0472">Membrane</keyword>